<organism evidence="3 4">
    <name type="scientific">Homarus americanus</name>
    <name type="common">American lobster</name>
    <dbReference type="NCBI Taxonomy" id="6706"/>
    <lineage>
        <taxon>Eukaryota</taxon>
        <taxon>Metazoa</taxon>
        <taxon>Ecdysozoa</taxon>
        <taxon>Arthropoda</taxon>
        <taxon>Crustacea</taxon>
        <taxon>Multicrustacea</taxon>
        <taxon>Malacostraca</taxon>
        <taxon>Eumalacostraca</taxon>
        <taxon>Eucarida</taxon>
        <taxon>Decapoda</taxon>
        <taxon>Pleocyemata</taxon>
        <taxon>Astacidea</taxon>
        <taxon>Nephropoidea</taxon>
        <taxon>Nephropidae</taxon>
        <taxon>Homarus</taxon>
    </lineage>
</organism>
<sequence>MTGEPDKCDHYGNTALHCSSARGHMSCVSFLVNFGANIWALDNEFHTAKELAAMNNKDEILRYLDTVSAKQSMSDPKQVKKLQDKAQKDADKRRKEFDKIQKKAGKKREEENSLMNTISRGSIAFLNGSRKDSRVLHNNAYNSPKFSDLTTSNNMAKKTLGGIQKKIIRKKVLEETKTSGDFKVREVESDGKRSVRNLSGLRRDSEIMFVPGGSLSSTNSESPGCMCCPVCLVLGSCYY</sequence>
<feature type="compositionally biased region" description="Basic and acidic residues" evidence="2">
    <location>
        <begin position="77"/>
        <end position="111"/>
    </location>
</feature>
<proteinExistence type="predicted"/>
<dbReference type="PROSITE" id="PS50297">
    <property type="entry name" value="ANK_REP_REGION"/>
    <property type="match status" value="1"/>
</dbReference>
<dbReference type="EMBL" id="JAHLQT010023767">
    <property type="protein sequence ID" value="KAG7165744.1"/>
    <property type="molecule type" value="Genomic_DNA"/>
</dbReference>
<evidence type="ECO:0000256" key="1">
    <source>
        <dbReference type="PROSITE-ProRule" id="PRU00023"/>
    </source>
</evidence>
<dbReference type="Pfam" id="PF12796">
    <property type="entry name" value="Ank_2"/>
    <property type="match status" value="1"/>
</dbReference>
<feature type="region of interest" description="Disordered" evidence="2">
    <location>
        <begin position="72"/>
        <end position="113"/>
    </location>
</feature>
<dbReference type="InterPro" id="IPR036770">
    <property type="entry name" value="Ankyrin_rpt-contain_sf"/>
</dbReference>
<dbReference type="PANTHER" id="PTHR22677">
    <property type="entry name" value="ANKYRIN REPEAT DOMAIN-CONTAINING PROTEIN 60"/>
    <property type="match status" value="1"/>
</dbReference>
<dbReference type="InterPro" id="IPR002110">
    <property type="entry name" value="Ankyrin_rpt"/>
</dbReference>
<dbReference type="SUPFAM" id="SSF48403">
    <property type="entry name" value="Ankyrin repeat"/>
    <property type="match status" value="1"/>
</dbReference>
<dbReference type="Proteomes" id="UP000747542">
    <property type="component" value="Unassembled WGS sequence"/>
</dbReference>
<protein>
    <submittedName>
        <fullName evidence="3">Usher syndrome type-1G protein-like</fullName>
    </submittedName>
</protein>
<name>A0A8J5K686_HOMAM</name>
<accession>A0A8J5K686</accession>
<dbReference type="PROSITE" id="PS50088">
    <property type="entry name" value="ANK_REPEAT"/>
    <property type="match status" value="1"/>
</dbReference>
<dbReference type="InterPro" id="IPR039323">
    <property type="entry name" value="ANKRD_45/46/60"/>
</dbReference>
<gene>
    <name evidence="3" type="primary">Ush1g-L</name>
    <name evidence="3" type="ORF">Hamer_G020426</name>
</gene>
<feature type="repeat" description="ANK" evidence="1">
    <location>
        <begin position="11"/>
        <end position="43"/>
    </location>
</feature>
<keyword evidence="4" id="KW-1185">Reference proteome</keyword>
<evidence type="ECO:0000313" key="4">
    <source>
        <dbReference type="Proteomes" id="UP000747542"/>
    </source>
</evidence>
<dbReference type="SMART" id="SM00248">
    <property type="entry name" value="ANK"/>
    <property type="match status" value="2"/>
</dbReference>
<dbReference type="Gene3D" id="1.25.40.20">
    <property type="entry name" value="Ankyrin repeat-containing domain"/>
    <property type="match status" value="1"/>
</dbReference>
<evidence type="ECO:0000313" key="3">
    <source>
        <dbReference type="EMBL" id="KAG7165744.1"/>
    </source>
</evidence>
<dbReference type="AlphaFoldDB" id="A0A8J5K686"/>
<comment type="caution">
    <text evidence="3">The sequence shown here is derived from an EMBL/GenBank/DDBJ whole genome shotgun (WGS) entry which is preliminary data.</text>
</comment>
<reference evidence="3" key="1">
    <citation type="journal article" date="2021" name="Sci. Adv.">
        <title>The American lobster genome reveals insights on longevity, neural, and immune adaptations.</title>
        <authorList>
            <person name="Polinski J.M."/>
            <person name="Zimin A.V."/>
            <person name="Clark K.F."/>
            <person name="Kohn A.B."/>
            <person name="Sadowski N."/>
            <person name="Timp W."/>
            <person name="Ptitsyn A."/>
            <person name="Khanna P."/>
            <person name="Romanova D.Y."/>
            <person name="Williams P."/>
            <person name="Greenwood S.J."/>
            <person name="Moroz L.L."/>
            <person name="Walt D.R."/>
            <person name="Bodnar A.G."/>
        </authorList>
    </citation>
    <scope>NUCLEOTIDE SEQUENCE</scope>
    <source>
        <strain evidence="3">GMGI-L3</strain>
    </source>
</reference>
<dbReference type="PANTHER" id="PTHR22677:SF4">
    <property type="entry name" value="USHER SYNDROME TYPE-1G PROTEIN-LIKE PROTEIN"/>
    <property type="match status" value="1"/>
</dbReference>
<keyword evidence="1" id="KW-0040">ANK repeat</keyword>
<evidence type="ECO:0000256" key="2">
    <source>
        <dbReference type="SAM" id="MobiDB-lite"/>
    </source>
</evidence>